<dbReference type="Proteomes" id="UP000694300">
    <property type="component" value="Unassembled WGS sequence"/>
</dbReference>
<name>A0ABS6UG51_9PSEU</name>
<evidence type="ECO:0008006" key="4">
    <source>
        <dbReference type="Google" id="ProtNLM"/>
    </source>
</evidence>
<evidence type="ECO:0000313" key="3">
    <source>
        <dbReference type="Proteomes" id="UP000694300"/>
    </source>
</evidence>
<accession>A0ABS6UG51</accession>
<reference evidence="1 3" key="1">
    <citation type="submission" date="2020-11" db="EMBL/GenBank/DDBJ databases">
        <title>Pseudonocardia abyssalis sp. nov. and Pseudonocardia oceani sp. nov., description and phylogenomic analysis of two novel actinomycetes isolated from the deep Southern Ocean.</title>
        <authorList>
            <person name="Parra J."/>
        </authorList>
    </citation>
    <scope>NUCLEOTIDE SEQUENCE [LARGE SCALE GENOMIC DNA]</scope>
    <source>
        <strain evidence="1">KRD-185</strain>
        <strain evidence="3">KRD185</strain>
    </source>
</reference>
<organism evidence="1 3">
    <name type="scientific">Pseudonocardia oceani</name>
    <dbReference type="NCBI Taxonomy" id="2792013"/>
    <lineage>
        <taxon>Bacteria</taxon>
        <taxon>Bacillati</taxon>
        <taxon>Actinomycetota</taxon>
        <taxon>Actinomycetes</taxon>
        <taxon>Pseudonocardiales</taxon>
        <taxon>Pseudonocardiaceae</taxon>
        <taxon>Pseudonocardia</taxon>
    </lineage>
</organism>
<sequence length="75" mass="8411">MADASDREQVDAALALIDDVFATFLIPHDDADPMHAGWTRRASVRADEGWDPQPSARRRYWLATATHSTATEETR</sequence>
<dbReference type="RefSeq" id="WP_218596166.1">
    <property type="nucleotide sequence ID" value="NZ_JADQDE010000005.1"/>
</dbReference>
<evidence type="ECO:0000313" key="1">
    <source>
        <dbReference type="EMBL" id="MBW0131205.1"/>
    </source>
</evidence>
<keyword evidence="3" id="KW-1185">Reference proteome</keyword>
<comment type="caution">
    <text evidence="1">The sequence shown here is derived from an EMBL/GenBank/DDBJ whole genome shotgun (WGS) entry which is preliminary data.</text>
</comment>
<protein>
    <recommendedName>
        <fullName evidence="4">Acyl-CoA carboxylase epsilon subunit-like protein</fullName>
    </recommendedName>
</protein>
<dbReference type="EMBL" id="JADQDF010000001">
    <property type="protein sequence ID" value="MBW0131205.1"/>
    <property type="molecule type" value="Genomic_DNA"/>
</dbReference>
<proteinExistence type="predicted"/>
<gene>
    <name evidence="1" type="ORF">I4I82_26495</name>
    <name evidence="2" type="ORF">I4I82_33815</name>
</gene>
<dbReference type="EMBL" id="JADQDF010000003">
    <property type="protein sequence ID" value="MBW0132628.1"/>
    <property type="molecule type" value="Genomic_DNA"/>
</dbReference>
<evidence type="ECO:0000313" key="2">
    <source>
        <dbReference type="EMBL" id="MBW0132628.1"/>
    </source>
</evidence>